<dbReference type="GO" id="GO:0036374">
    <property type="term" value="F:glutathione hydrolase activity"/>
    <property type="evidence" value="ECO:0007669"/>
    <property type="project" value="InterPro"/>
</dbReference>
<keyword evidence="2" id="KW-1199">Hemostasis impairing toxin</keyword>
<organism evidence="6 7">
    <name type="scientific">Patella caerulea</name>
    <name type="common">Rayed Mediterranean limpet</name>
    <dbReference type="NCBI Taxonomy" id="87958"/>
    <lineage>
        <taxon>Eukaryota</taxon>
        <taxon>Metazoa</taxon>
        <taxon>Spiralia</taxon>
        <taxon>Lophotrochozoa</taxon>
        <taxon>Mollusca</taxon>
        <taxon>Gastropoda</taxon>
        <taxon>Patellogastropoda</taxon>
        <taxon>Patelloidea</taxon>
        <taxon>Patellidae</taxon>
        <taxon>Patella</taxon>
    </lineage>
</organism>
<keyword evidence="7" id="KW-1185">Reference proteome</keyword>
<dbReference type="PROSITE" id="PS00462">
    <property type="entry name" value="G_GLU_TRANSPEPTIDASE"/>
    <property type="match status" value="1"/>
</dbReference>
<dbReference type="FunFam" id="1.10.246.130:FF:000002">
    <property type="entry name" value="glutathione hydrolase 1 proenzyme"/>
    <property type="match status" value="1"/>
</dbReference>
<evidence type="ECO:0000256" key="2">
    <source>
        <dbReference type="ARBA" id="ARBA00084097"/>
    </source>
</evidence>
<keyword evidence="5" id="KW-0472">Membrane</keyword>
<feature type="transmembrane region" description="Helical" evidence="5">
    <location>
        <begin position="35"/>
        <end position="58"/>
    </location>
</feature>
<dbReference type="PANTHER" id="PTHR11686">
    <property type="entry name" value="GAMMA GLUTAMYL TRANSPEPTIDASE"/>
    <property type="match status" value="1"/>
</dbReference>
<evidence type="ECO:0000256" key="5">
    <source>
        <dbReference type="SAM" id="Phobius"/>
    </source>
</evidence>
<feature type="binding site" evidence="4">
    <location>
        <begin position="443"/>
        <end position="445"/>
    </location>
    <ligand>
        <name>L-glutamate</name>
        <dbReference type="ChEBI" id="CHEBI:29985"/>
    </ligand>
</feature>
<feature type="binding site" evidence="4">
    <location>
        <begin position="495"/>
        <end position="496"/>
    </location>
    <ligand>
        <name>L-glutamate</name>
        <dbReference type="ChEBI" id="CHEBI:29985"/>
    </ligand>
</feature>
<comment type="caution">
    <text evidence="6">The sequence shown here is derived from an EMBL/GenBank/DDBJ whole genome shotgun (WGS) entry which is preliminary data.</text>
</comment>
<evidence type="ECO:0000256" key="3">
    <source>
        <dbReference type="PIRSR" id="PIRSR600101-1"/>
    </source>
</evidence>
<accession>A0AAN8PNI4</accession>
<keyword evidence="2" id="KW-0800">Toxin</keyword>
<evidence type="ECO:0000256" key="4">
    <source>
        <dbReference type="PIRSR" id="PIRSR600101-2"/>
    </source>
</evidence>
<proteinExistence type="inferred from homology"/>
<dbReference type="GO" id="GO:0006751">
    <property type="term" value="P:glutathione catabolic process"/>
    <property type="evidence" value="ECO:0007669"/>
    <property type="project" value="InterPro"/>
</dbReference>
<dbReference type="InterPro" id="IPR043138">
    <property type="entry name" value="GGT_lsub"/>
</dbReference>
<dbReference type="GO" id="GO:0005886">
    <property type="term" value="C:plasma membrane"/>
    <property type="evidence" value="ECO:0007669"/>
    <property type="project" value="TreeGrafter"/>
</dbReference>
<dbReference type="EMBL" id="JAZGQO010000011">
    <property type="protein sequence ID" value="KAK6172830.1"/>
    <property type="molecule type" value="Genomic_DNA"/>
</dbReference>
<dbReference type="NCBIfam" id="TIGR00066">
    <property type="entry name" value="g_glut_trans"/>
    <property type="match status" value="1"/>
</dbReference>
<dbReference type="InterPro" id="IPR055262">
    <property type="entry name" value="GGT_CS"/>
</dbReference>
<sequence>MSENNTPLYEEGEPLIYDPDFQHFHKERLKRKRRVRFAIALVVGLCLLFLLVLGLFYITTLAQDDDNNPGPSNSILGEYSHAAVASDVEECSKVGRDILEKKGSSVDSAIATLLCMCVADAQSMGIGGGFFMTIYHKSDKKAIVIDARETAPEKATQDMFVKDHKASQQGPLSIAVPGEIHGYWLAHQKYGKLPWKDLFQASIKMAKEGFVVPDNLAKSFQLEKDVIFKEKSLRKVFVNPDTGELYRSGETMRRPELGVTLDTISREGYATFYNGSLSKLILEDLKEIKSIITENDLNMYRAKERKVLKIKLNDGLKLYSPPPPSSGAVLSFILNILDGYKFTSDDIDSIDSSVLTYHRMIEAFKFAYAKRTDLADEDFVNVRDLVANLTSRHYAEYIRSMIWDNQTHDLMYYGPTFYDKLTTSTAHLSVVDQDGNAVSVTSTVNAKFGSKLRGMRTGIIFNNEMDDFSSPNITNEFDIPPSPANFIKPGKRPLSSMCPAIAVDKSGMVKLVIGAAGGSRITTATAYTAMNVLWFGKNIKQSIDARRLHHQLLPPYISCETGFNVNIMNGLKEKGHNITEVKVGSSVVQGITQHDHKLYANCDFRKGGEPAGY</sequence>
<dbReference type="InterPro" id="IPR043137">
    <property type="entry name" value="GGT_ssub_C"/>
</dbReference>
<feature type="binding site" evidence="4">
    <location>
        <position position="518"/>
    </location>
    <ligand>
        <name>L-glutamate</name>
        <dbReference type="ChEBI" id="CHEBI:29985"/>
    </ligand>
</feature>
<keyword evidence="5" id="KW-0812">Transmembrane</keyword>
<dbReference type="Gene3D" id="1.10.246.130">
    <property type="match status" value="1"/>
</dbReference>
<dbReference type="InterPro" id="IPR029055">
    <property type="entry name" value="Ntn_hydrolases_N"/>
</dbReference>
<feature type="binding site" evidence="4">
    <location>
        <position position="467"/>
    </location>
    <ligand>
        <name>L-glutamate</name>
        <dbReference type="ChEBI" id="CHEBI:29985"/>
    </ligand>
</feature>
<dbReference type="AlphaFoldDB" id="A0AAN8PNI4"/>
<reference evidence="6 7" key="1">
    <citation type="submission" date="2024-01" db="EMBL/GenBank/DDBJ databases">
        <title>The genome of the rayed Mediterranean limpet Patella caerulea (Linnaeus, 1758).</title>
        <authorList>
            <person name="Anh-Thu Weber A."/>
            <person name="Halstead-Nussloch G."/>
        </authorList>
    </citation>
    <scope>NUCLEOTIDE SEQUENCE [LARGE SCALE GENOMIC DNA]</scope>
    <source>
        <strain evidence="6">AATW-2023a</strain>
        <tissue evidence="6">Whole specimen</tissue>
    </source>
</reference>
<keyword evidence="5" id="KW-1133">Transmembrane helix</keyword>
<evidence type="ECO:0000256" key="1">
    <source>
        <dbReference type="ARBA" id="ARBA00009381"/>
    </source>
</evidence>
<feature type="binding site" evidence="4">
    <location>
        <position position="148"/>
    </location>
    <ligand>
        <name>L-glutamate</name>
        <dbReference type="ChEBI" id="CHEBI:29985"/>
    </ligand>
</feature>
<evidence type="ECO:0000313" key="7">
    <source>
        <dbReference type="Proteomes" id="UP001347796"/>
    </source>
</evidence>
<protein>
    <submittedName>
        <fullName evidence="6">Uncharacterized protein</fullName>
    </submittedName>
</protein>
<dbReference type="Pfam" id="PF01019">
    <property type="entry name" value="G_glu_transpept"/>
    <property type="match status" value="1"/>
</dbReference>
<gene>
    <name evidence="6" type="ORF">SNE40_016412</name>
</gene>
<feature type="active site" description="Nucleophile" evidence="3">
    <location>
        <position position="425"/>
    </location>
</feature>
<dbReference type="PRINTS" id="PR01210">
    <property type="entry name" value="GGTRANSPTASE"/>
</dbReference>
<dbReference type="Gene3D" id="3.60.20.40">
    <property type="match status" value="1"/>
</dbReference>
<dbReference type="InterPro" id="IPR000101">
    <property type="entry name" value="GGT_peptidase"/>
</dbReference>
<dbReference type="PANTHER" id="PTHR11686:SF9">
    <property type="entry name" value="RE13973P"/>
    <property type="match status" value="1"/>
</dbReference>
<keyword evidence="2" id="KW-1202">Platelet aggregation activating toxin</keyword>
<dbReference type="Proteomes" id="UP001347796">
    <property type="component" value="Unassembled WGS sequence"/>
</dbReference>
<name>A0AAN8PNI4_PATCE</name>
<dbReference type="FunFam" id="3.60.20.40:FF:000001">
    <property type="entry name" value="Gamma-glutamyltranspeptidase 1"/>
    <property type="match status" value="1"/>
</dbReference>
<evidence type="ECO:0000313" key="6">
    <source>
        <dbReference type="EMBL" id="KAK6172830.1"/>
    </source>
</evidence>
<dbReference type="SUPFAM" id="SSF56235">
    <property type="entry name" value="N-terminal nucleophile aminohydrolases (Ntn hydrolases)"/>
    <property type="match status" value="1"/>
</dbReference>
<comment type="similarity">
    <text evidence="1">Belongs to the gamma-glutamyltransferase family.</text>
</comment>